<dbReference type="AlphaFoldDB" id="A0A1R0ZBM4"/>
<proteinExistence type="predicted"/>
<comment type="caution">
    <text evidence="1">The sequence shown here is derived from an EMBL/GenBank/DDBJ whole genome shotgun (WGS) entry which is preliminary data.</text>
</comment>
<dbReference type="InterPro" id="IPR052555">
    <property type="entry name" value="dCTP_Pyrophosphatase"/>
</dbReference>
<evidence type="ECO:0000313" key="2">
    <source>
        <dbReference type="Proteomes" id="UP000187425"/>
    </source>
</evidence>
<dbReference type="OrthoDB" id="9791898at2"/>
<dbReference type="Pfam" id="PF12643">
    <property type="entry name" value="MazG-like"/>
    <property type="match status" value="1"/>
</dbReference>
<reference evidence="1 2" key="1">
    <citation type="submission" date="2016-11" db="EMBL/GenBank/DDBJ databases">
        <title>Paenibacillus species isolates.</title>
        <authorList>
            <person name="Beno S.M."/>
        </authorList>
    </citation>
    <scope>NUCLEOTIDE SEQUENCE [LARGE SCALE GENOMIC DNA]</scope>
    <source>
        <strain evidence="1 2">FSL H7-0443</strain>
    </source>
</reference>
<accession>A0A1R0ZBM4</accession>
<dbReference type="Proteomes" id="UP000187425">
    <property type="component" value="Unassembled WGS sequence"/>
</dbReference>
<dbReference type="InterPro" id="IPR025984">
    <property type="entry name" value="DCTPP"/>
</dbReference>
<dbReference type="GO" id="GO:0047429">
    <property type="term" value="F:nucleoside triphosphate diphosphatase activity"/>
    <property type="evidence" value="ECO:0007669"/>
    <property type="project" value="InterPro"/>
</dbReference>
<name>A0A1R0ZBM4_9BACL</name>
<dbReference type="SUPFAM" id="SSF101386">
    <property type="entry name" value="all-alpha NTP pyrophosphatases"/>
    <property type="match status" value="1"/>
</dbReference>
<keyword evidence="1" id="KW-0378">Hydrolase</keyword>
<sequence length="114" mass="13147">MKDIMSKVVQFRDDRNWKKFHNPKDLSISLSLEASELLENFQWKSNEEALTKNLDNIKEELADVLIYSLLLAHELELDVEGIILDKLAKNNVKYSVSQAYGSNKKYTELGGEDK</sequence>
<dbReference type="CDD" id="cd11537">
    <property type="entry name" value="NTP-PPase_RS21-C6_like"/>
    <property type="match status" value="1"/>
</dbReference>
<evidence type="ECO:0000313" key="1">
    <source>
        <dbReference type="EMBL" id="OME66133.1"/>
    </source>
</evidence>
<protein>
    <submittedName>
        <fullName evidence="1">Nucleotide pyrophosphohydrolase</fullName>
    </submittedName>
</protein>
<dbReference type="Gene3D" id="1.10.287.1080">
    <property type="entry name" value="MazG-like"/>
    <property type="match status" value="1"/>
</dbReference>
<dbReference type="PANTHER" id="PTHR46523:SF1">
    <property type="entry name" value="DCTP PYROPHOSPHATASE 1"/>
    <property type="match status" value="1"/>
</dbReference>
<dbReference type="PANTHER" id="PTHR46523">
    <property type="entry name" value="DCTP PYROPHOSPHATASE 1"/>
    <property type="match status" value="1"/>
</dbReference>
<organism evidence="1 2">
    <name type="scientific">Paenibacillus odorifer</name>
    <dbReference type="NCBI Taxonomy" id="189426"/>
    <lineage>
        <taxon>Bacteria</taxon>
        <taxon>Bacillati</taxon>
        <taxon>Bacillota</taxon>
        <taxon>Bacilli</taxon>
        <taxon>Bacillales</taxon>
        <taxon>Paenibacillaceae</taxon>
        <taxon>Paenibacillus</taxon>
    </lineage>
</organism>
<dbReference type="PIRSF" id="PIRSF029826">
    <property type="entry name" value="UCP029826_pph"/>
    <property type="match status" value="1"/>
</dbReference>
<dbReference type="EMBL" id="MPTW01000016">
    <property type="protein sequence ID" value="OME66133.1"/>
    <property type="molecule type" value="Genomic_DNA"/>
</dbReference>
<dbReference type="GO" id="GO:0009143">
    <property type="term" value="P:nucleoside triphosphate catabolic process"/>
    <property type="evidence" value="ECO:0007669"/>
    <property type="project" value="InterPro"/>
</dbReference>
<gene>
    <name evidence="1" type="ORF">BSK65_22920</name>
</gene>